<comment type="caution">
    <text evidence="2">The sequence shown here is derived from an EMBL/GenBank/DDBJ whole genome shotgun (WGS) entry which is preliminary data.</text>
</comment>
<reference evidence="2 3" key="1">
    <citation type="submission" date="2023-02" db="EMBL/GenBank/DDBJ databases">
        <title>LHISI_Scaffold_Assembly.</title>
        <authorList>
            <person name="Stuart O.P."/>
            <person name="Cleave R."/>
            <person name="Magrath M.J.L."/>
            <person name="Mikheyev A.S."/>
        </authorList>
    </citation>
    <scope>NUCLEOTIDE SEQUENCE [LARGE SCALE GENOMIC DNA]</scope>
    <source>
        <strain evidence="2">Daus_M_001</strain>
        <tissue evidence="2">Leg muscle</tissue>
    </source>
</reference>
<evidence type="ECO:0000313" key="2">
    <source>
        <dbReference type="EMBL" id="KAJ8869140.1"/>
    </source>
</evidence>
<evidence type="ECO:0000256" key="1">
    <source>
        <dbReference type="SAM" id="MobiDB-lite"/>
    </source>
</evidence>
<gene>
    <name evidence="2" type="ORF">PR048_030708</name>
</gene>
<keyword evidence="3" id="KW-1185">Reference proteome</keyword>
<sequence length="763" mass="86666">MQVRGKRESTEKTHRPTSSFCTILMSENQGATPCCEASFLLSAPLRPPLLTTARLHGSSRCQLGTGGVVMVRLLASHQSELGSIPCGATPWIFTCGNRAGRFHWSAGFLGVIPFPPPLRSGAATNNKISVWIFEVRLENNMAARESARVSTECTSSFTLPLSLSPLGVGTAVRTLCDVKIQRGYSLGELRHGLNSDARVRFHLEFYFVEFGSVRASFVFVTFARLEKGKLLVPLAEGDILGCIMYPCCEFGRRQGDVTSGMHFSRARSQIRALSWRTELQDVVRLLVFCHWSKTFVGTSHRRLQPVITAQRLSNQSTAEKTRRLMTPCSWQQPMKLYSRISSYFNFSEALLEFCYRDIPPPHASKYQPNLENYTKWTTDHIRAHSVRKNTQRANTQNLSRAFKSDHFTVDSRWLDMYLTQPHVLLKHLKTIPVRYERQESVARRGYVEQTTRLRLYRSLLRHAQDLPRLEVADNGSTRLLLGRAYVLGQRQSALSRHWLNAYIYRLRFTSRLKGRRLPGGGNALQSVCKPTQRKHCTPVQRLARRSEGASGARVNVVLIGTTLPFLKRAKNIQVGRLVHWRVLPTLLEALLKFYFQDIPPPHANNAQLSPVKHTKGTAHFIRPHSHLAPTQLPLRRDRRPTSPSPLPGMMRSRPSDSPFWESRECRTAARLASVTVLLSTARVSDKFSDDARMSCGRQSLIEAAWVSVHEQSKVWTTTEDCGTKTGEVFAARMDERVRNRRVKPTVREGAWRTLEHCDWRDLD</sequence>
<organism evidence="2 3">
    <name type="scientific">Dryococelus australis</name>
    <dbReference type="NCBI Taxonomy" id="614101"/>
    <lineage>
        <taxon>Eukaryota</taxon>
        <taxon>Metazoa</taxon>
        <taxon>Ecdysozoa</taxon>
        <taxon>Arthropoda</taxon>
        <taxon>Hexapoda</taxon>
        <taxon>Insecta</taxon>
        <taxon>Pterygota</taxon>
        <taxon>Neoptera</taxon>
        <taxon>Polyneoptera</taxon>
        <taxon>Phasmatodea</taxon>
        <taxon>Verophasmatodea</taxon>
        <taxon>Anareolatae</taxon>
        <taxon>Phasmatidae</taxon>
        <taxon>Eurycanthinae</taxon>
        <taxon>Dryococelus</taxon>
    </lineage>
</organism>
<evidence type="ECO:0008006" key="4">
    <source>
        <dbReference type="Google" id="ProtNLM"/>
    </source>
</evidence>
<feature type="region of interest" description="Disordered" evidence="1">
    <location>
        <begin position="625"/>
        <end position="659"/>
    </location>
</feature>
<dbReference type="EMBL" id="JARBHB010000014">
    <property type="protein sequence ID" value="KAJ8869140.1"/>
    <property type="molecule type" value="Genomic_DNA"/>
</dbReference>
<dbReference type="Proteomes" id="UP001159363">
    <property type="component" value="Chromosome 13"/>
</dbReference>
<protein>
    <recommendedName>
        <fullName evidence="4">Maturase K</fullName>
    </recommendedName>
</protein>
<name>A0ABQ9G9N7_9NEOP</name>
<accession>A0ABQ9G9N7</accession>
<evidence type="ECO:0000313" key="3">
    <source>
        <dbReference type="Proteomes" id="UP001159363"/>
    </source>
</evidence>
<proteinExistence type="predicted"/>